<organism evidence="1 2">
    <name type="scientific">Dipteronia dyeriana</name>
    <dbReference type="NCBI Taxonomy" id="168575"/>
    <lineage>
        <taxon>Eukaryota</taxon>
        <taxon>Viridiplantae</taxon>
        <taxon>Streptophyta</taxon>
        <taxon>Embryophyta</taxon>
        <taxon>Tracheophyta</taxon>
        <taxon>Spermatophyta</taxon>
        <taxon>Magnoliopsida</taxon>
        <taxon>eudicotyledons</taxon>
        <taxon>Gunneridae</taxon>
        <taxon>Pentapetalae</taxon>
        <taxon>rosids</taxon>
        <taxon>malvids</taxon>
        <taxon>Sapindales</taxon>
        <taxon>Sapindaceae</taxon>
        <taxon>Hippocastanoideae</taxon>
        <taxon>Acereae</taxon>
        <taxon>Dipteronia</taxon>
    </lineage>
</organism>
<dbReference type="Proteomes" id="UP001280121">
    <property type="component" value="Unassembled WGS sequence"/>
</dbReference>
<reference evidence="1" key="1">
    <citation type="journal article" date="2023" name="Plant J.">
        <title>Genome sequences and population genomics provide insights into the demographic history, inbreeding, and mutation load of two 'living fossil' tree species of Dipteronia.</title>
        <authorList>
            <person name="Feng Y."/>
            <person name="Comes H.P."/>
            <person name="Chen J."/>
            <person name="Zhu S."/>
            <person name="Lu R."/>
            <person name="Zhang X."/>
            <person name="Li P."/>
            <person name="Qiu J."/>
            <person name="Olsen K.M."/>
            <person name="Qiu Y."/>
        </authorList>
    </citation>
    <scope>NUCLEOTIDE SEQUENCE</scope>
    <source>
        <strain evidence="1">KIB01</strain>
    </source>
</reference>
<comment type="caution">
    <text evidence="1">The sequence shown here is derived from an EMBL/GenBank/DDBJ whole genome shotgun (WGS) entry which is preliminary data.</text>
</comment>
<protein>
    <recommendedName>
        <fullName evidence="3">Reverse transcriptase</fullName>
    </recommendedName>
</protein>
<evidence type="ECO:0000313" key="2">
    <source>
        <dbReference type="Proteomes" id="UP001280121"/>
    </source>
</evidence>
<sequence>MALKLDMSKAYDRVEWQFLEMMMLKMGFSSKWVKSVMSYVSSVSYSFMLNGSVYGKIKPSRGLRQREPLSFLLFTRADENNCRAVRNVLEDYVRAIGQMPLMRERNPREMYEMACGKGNEIKVYKDNWIPSFVSLRVLSPPKL</sequence>
<dbReference type="AlphaFoldDB" id="A0AAD9XGZ8"/>
<gene>
    <name evidence="1" type="ORF">Ddye_005827</name>
</gene>
<dbReference type="PANTHER" id="PTHR33116">
    <property type="entry name" value="REVERSE TRANSCRIPTASE ZINC-BINDING DOMAIN-CONTAINING PROTEIN-RELATED-RELATED"/>
    <property type="match status" value="1"/>
</dbReference>
<dbReference type="PANTHER" id="PTHR33116:SF86">
    <property type="entry name" value="REVERSE TRANSCRIPTASE DOMAIN-CONTAINING PROTEIN"/>
    <property type="match status" value="1"/>
</dbReference>
<evidence type="ECO:0000313" key="1">
    <source>
        <dbReference type="EMBL" id="KAK2659294.1"/>
    </source>
</evidence>
<evidence type="ECO:0008006" key="3">
    <source>
        <dbReference type="Google" id="ProtNLM"/>
    </source>
</evidence>
<dbReference type="EMBL" id="JANJYI010000002">
    <property type="protein sequence ID" value="KAK2659294.1"/>
    <property type="molecule type" value="Genomic_DNA"/>
</dbReference>
<keyword evidence="2" id="KW-1185">Reference proteome</keyword>
<accession>A0AAD9XGZ8</accession>
<name>A0AAD9XGZ8_9ROSI</name>
<proteinExistence type="predicted"/>